<dbReference type="Gene3D" id="1.10.10.10">
    <property type="entry name" value="Winged helix-like DNA-binding domain superfamily/Winged helix DNA-binding domain"/>
    <property type="match status" value="1"/>
</dbReference>
<evidence type="ECO:0000313" key="6">
    <source>
        <dbReference type="EMBL" id="KZT20604.1"/>
    </source>
</evidence>
<dbReference type="InterPro" id="IPR036390">
    <property type="entry name" value="WH_DNA-bd_sf"/>
</dbReference>
<feature type="active site" description="Proton acceptor" evidence="4">
    <location>
        <position position="316"/>
    </location>
</feature>
<dbReference type="Pfam" id="PF00891">
    <property type="entry name" value="Methyltransf_2"/>
    <property type="match status" value="1"/>
</dbReference>
<keyword evidence="7" id="KW-1185">Reference proteome</keyword>
<evidence type="ECO:0000256" key="2">
    <source>
        <dbReference type="ARBA" id="ARBA00022679"/>
    </source>
</evidence>
<evidence type="ECO:0000256" key="4">
    <source>
        <dbReference type="PIRSR" id="PIRSR005739-1"/>
    </source>
</evidence>
<reference evidence="6 7" key="1">
    <citation type="journal article" date="2016" name="Mol. Biol. Evol.">
        <title>Comparative Genomics of Early-Diverging Mushroom-Forming Fungi Provides Insights into the Origins of Lignocellulose Decay Capabilities.</title>
        <authorList>
            <person name="Nagy L.G."/>
            <person name="Riley R."/>
            <person name="Tritt A."/>
            <person name="Adam C."/>
            <person name="Daum C."/>
            <person name="Floudas D."/>
            <person name="Sun H."/>
            <person name="Yadav J.S."/>
            <person name="Pangilinan J."/>
            <person name="Larsson K.H."/>
            <person name="Matsuura K."/>
            <person name="Barry K."/>
            <person name="Labutti K."/>
            <person name="Kuo R."/>
            <person name="Ohm R.A."/>
            <person name="Bhattacharya S.S."/>
            <person name="Shirouzu T."/>
            <person name="Yoshinaga Y."/>
            <person name="Martin F.M."/>
            <person name="Grigoriev I.V."/>
            <person name="Hibbett D.S."/>
        </authorList>
    </citation>
    <scope>NUCLEOTIDE SEQUENCE [LARGE SCALE GENOMIC DNA]</scope>
    <source>
        <strain evidence="6 7">HHB14362 ss-1</strain>
    </source>
</reference>
<dbReference type="EMBL" id="KV425618">
    <property type="protein sequence ID" value="KZT20604.1"/>
    <property type="molecule type" value="Genomic_DNA"/>
</dbReference>
<name>A0A165P6U3_9AGAM</name>
<dbReference type="InterPro" id="IPR036388">
    <property type="entry name" value="WH-like_DNA-bd_sf"/>
</dbReference>
<dbReference type="OrthoDB" id="1606438at2759"/>
<dbReference type="PIRSF" id="PIRSF005739">
    <property type="entry name" value="O-mtase"/>
    <property type="match status" value="1"/>
</dbReference>
<dbReference type="Gene3D" id="3.40.50.150">
    <property type="entry name" value="Vaccinia Virus protein VP39"/>
    <property type="match status" value="1"/>
</dbReference>
<keyword evidence="3" id="KW-0949">S-adenosyl-L-methionine</keyword>
<dbReference type="AlphaFoldDB" id="A0A165P6U3"/>
<dbReference type="SUPFAM" id="SSF53335">
    <property type="entry name" value="S-adenosyl-L-methionine-dependent methyltransferases"/>
    <property type="match status" value="1"/>
</dbReference>
<protein>
    <submittedName>
        <fullName evidence="6">S-adenosyl-L-methionine-dependent methyltransferase</fullName>
    </submittedName>
</protein>
<dbReference type="PANTHER" id="PTHR43712:SF2">
    <property type="entry name" value="O-METHYLTRANSFERASE CICE"/>
    <property type="match status" value="1"/>
</dbReference>
<evidence type="ECO:0000256" key="3">
    <source>
        <dbReference type="ARBA" id="ARBA00022691"/>
    </source>
</evidence>
<sequence>MSDIRTDPVVLAQELVQQVLSLGNARIDRSADEPNDHAVRNRIQNICDDLLRNVLGPMEYTALLATSCHESQALYFVTVIGIPDFIGDETATLDELGRKAGVSTRSLGVAMSCLLGHGYFEEIGEFGSRMYRNNSFSNILRESHQTTMKDAVGFIGDEAYKASSRLLDAAKETPGEEKKLPGVNLAFGFDMSIFEWMSKPEEAWRGQRLGKAMQQLHRMANGNVPLDYNWGALQSPIVDIGGGIGSLEMALLKHEANSSLDFILFDIPRTIEDAKKVWSAQAPSESSRVSFVSGSFMVADDLPKGHPTYVVRHVLHDWTDDEAVAILSNVRAVMEPASRLVVCEMLLHPDASRFVRTISMQLLALNNGITRTQGEMMQLVEKAGFKITKVNYMRAADSIIEAVIS</sequence>
<dbReference type="STRING" id="1314782.A0A165P6U3"/>
<evidence type="ECO:0000313" key="7">
    <source>
        <dbReference type="Proteomes" id="UP000076761"/>
    </source>
</evidence>
<dbReference type="PANTHER" id="PTHR43712">
    <property type="entry name" value="PUTATIVE (AFU_ORTHOLOGUE AFUA_4G14580)-RELATED"/>
    <property type="match status" value="1"/>
</dbReference>
<evidence type="ECO:0000256" key="1">
    <source>
        <dbReference type="ARBA" id="ARBA00022603"/>
    </source>
</evidence>
<accession>A0A165P6U3</accession>
<keyword evidence="2 6" id="KW-0808">Transferase</keyword>
<dbReference type="GO" id="GO:0032259">
    <property type="term" value="P:methylation"/>
    <property type="evidence" value="ECO:0007669"/>
    <property type="project" value="UniProtKB-KW"/>
</dbReference>
<gene>
    <name evidence="6" type="ORF">NEOLEDRAFT_1140583</name>
</gene>
<dbReference type="InterPro" id="IPR016461">
    <property type="entry name" value="COMT-like"/>
</dbReference>
<dbReference type="InterPro" id="IPR001077">
    <property type="entry name" value="COMT_C"/>
</dbReference>
<dbReference type="InterPro" id="IPR029063">
    <property type="entry name" value="SAM-dependent_MTases_sf"/>
</dbReference>
<dbReference type="GO" id="GO:0008171">
    <property type="term" value="F:O-methyltransferase activity"/>
    <property type="evidence" value="ECO:0007669"/>
    <property type="project" value="InterPro"/>
</dbReference>
<keyword evidence="1 6" id="KW-0489">Methyltransferase</keyword>
<proteinExistence type="predicted"/>
<organism evidence="6 7">
    <name type="scientific">Neolentinus lepideus HHB14362 ss-1</name>
    <dbReference type="NCBI Taxonomy" id="1314782"/>
    <lineage>
        <taxon>Eukaryota</taxon>
        <taxon>Fungi</taxon>
        <taxon>Dikarya</taxon>
        <taxon>Basidiomycota</taxon>
        <taxon>Agaricomycotina</taxon>
        <taxon>Agaricomycetes</taxon>
        <taxon>Gloeophyllales</taxon>
        <taxon>Gloeophyllaceae</taxon>
        <taxon>Neolentinus</taxon>
    </lineage>
</organism>
<evidence type="ECO:0000259" key="5">
    <source>
        <dbReference type="Pfam" id="PF00891"/>
    </source>
</evidence>
<dbReference type="SUPFAM" id="SSF46785">
    <property type="entry name" value="Winged helix' DNA-binding domain"/>
    <property type="match status" value="1"/>
</dbReference>
<feature type="domain" description="O-methyltransferase C-terminal" evidence="5">
    <location>
        <begin position="189"/>
        <end position="386"/>
    </location>
</feature>
<dbReference type="InParanoid" id="A0A165P6U3"/>
<dbReference type="PROSITE" id="PS51683">
    <property type="entry name" value="SAM_OMT_II"/>
    <property type="match status" value="1"/>
</dbReference>
<dbReference type="Proteomes" id="UP000076761">
    <property type="component" value="Unassembled WGS sequence"/>
</dbReference>